<dbReference type="SUPFAM" id="SSF52047">
    <property type="entry name" value="RNI-like"/>
    <property type="match status" value="1"/>
</dbReference>
<comment type="caution">
    <text evidence="1">The sequence shown here is derived from an EMBL/GenBank/DDBJ whole genome shotgun (WGS) entry which is preliminary data.</text>
</comment>
<name>A0AAD1UJ16_EUPCR</name>
<dbReference type="EMBL" id="CAMPGE010009873">
    <property type="protein sequence ID" value="CAI2368731.1"/>
    <property type="molecule type" value="Genomic_DNA"/>
</dbReference>
<reference evidence="1" key="1">
    <citation type="submission" date="2023-07" db="EMBL/GenBank/DDBJ databases">
        <authorList>
            <consortium name="AG Swart"/>
            <person name="Singh M."/>
            <person name="Singh A."/>
            <person name="Seah K."/>
            <person name="Emmerich C."/>
        </authorList>
    </citation>
    <scope>NUCLEOTIDE SEQUENCE</scope>
    <source>
        <strain evidence="1">DP1</strain>
    </source>
</reference>
<evidence type="ECO:0000313" key="2">
    <source>
        <dbReference type="Proteomes" id="UP001295684"/>
    </source>
</evidence>
<sequence>MTRSLKTLDIDSSAQNKDVRSAKIRVEENLKQQSENIDYLLFFSLREKCYGRSFYRYSDFVLTLDLSRYHNAKLMESLAFLSLHIYTIRTEHLPSLRKFLGNSSWRRVQELNLSFHSSVCFNKSKCLKSVLNASYKVKSKVWIRNTTISQSSLMKLLSACRNTKELIFQNCEIFITKVPNFGHSLDGSIIESLRLKDCRINGSARTKTSTNGLSKLVEGLSKSLDFREASKEFKCLIDEREFSQILREHG</sequence>
<accession>A0AAD1UJ16</accession>
<organism evidence="1 2">
    <name type="scientific">Euplotes crassus</name>
    <dbReference type="NCBI Taxonomy" id="5936"/>
    <lineage>
        <taxon>Eukaryota</taxon>
        <taxon>Sar</taxon>
        <taxon>Alveolata</taxon>
        <taxon>Ciliophora</taxon>
        <taxon>Intramacronucleata</taxon>
        <taxon>Spirotrichea</taxon>
        <taxon>Hypotrichia</taxon>
        <taxon>Euplotida</taxon>
        <taxon>Euplotidae</taxon>
        <taxon>Moneuplotes</taxon>
    </lineage>
</organism>
<dbReference type="AlphaFoldDB" id="A0AAD1UJ16"/>
<proteinExistence type="predicted"/>
<gene>
    <name evidence="1" type="ORF">ECRASSUSDP1_LOCUS10027</name>
</gene>
<keyword evidence="2" id="KW-1185">Reference proteome</keyword>
<dbReference type="Proteomes" id="UP001295684">
    <property type="component" value="Unassembled WGS sequence"/>
</dbReference>
<protein>
    <submittedName>
        <fullName evidence="1">Uncharacterized protein</fullName>
    </submittedName>
</protein>
<evidence type="ECO:0000313" key="1">
    <source>
        <dbReference type="EMBL" id="CAI2368731.1"/>
    </source>
</evidence>